<dbReference type="AlphaFoldDB" id="A0A1H8YQ60"/>
<gene>
    <name evidence="1" type="ORF">SAMN04489732_14231</name>
</gene>
<accession>A0A1H8YQ60</accession>
<keyword evidence="2" id="KW-1185">Reference proteome</keyword>
<name>A0A1H8YQ60_9PSEU</name>
<dbReference type="RefSeq" id="WP_091629515.1">
    <property type="nucleotide sequence ID" value="NZ_FOEF01000042.1"/>
</dbReference>
<sequence length="243" mass="26141">MRVGVYVDGYNLYYGGRKACGRGAAGWRWLDVRALAATLVAEQAQVWPGASVTRLVYCTARINGAANPSGAADQDVYLKALRSSGSVDHIEFGNYISKVIKRPLATEGRRGRPILVTPQWPIKVQRHGIPEPDATFMASVGTWEEKGSDVNVASHLLVDILTNAVDAAVVISNDSDLRMPVHQAWSRVPVGVVNPGSGYTAGDLSTAPAGGAGHHWWRTLKALDYTAHQLPDPAGTYTKPLGW</sequence>
<dbReference type="STRING" id="394193.SAMN04489732_14231"/>
<evidence type="ECO:0000313" key="1">
    <source>
        <dbReference type="EMBL" id="SEP54307.1"/>
    </source>
</evidence>
<dbReference type="OrthoDB" id="9809421at2"/>
<reference evidence="1 2" key="1">
    <citation type="submission" date="2016-10" db="EMBL/GenBank/DDBJ databases">
        <authorList>
            <person name="de Groot N.N."/>
        </authorList>
    </citation>
    <scope>NUCLEOTIDE SEQUENCE [LARGE SCALE GENOMIC DNA]</scope>
    <source>
        <strain evidence="1 2">DSM 44993</strain>
    </source>
</reference>
<evidence type="ECO:0000313" key="2">
    <source>
        <dbReference type="Proteomes" id="UP000198582"/>
    </source>
</evidence>
<organism evidence="1 2">
    <name type="scientific">Amycolatopsis saalfeldensis</name>
    <dbReference type="NCBI Taxonomy" id="394193"/>
    <lineage>
        <taxon>Bacteria</taxon>
        <taxon>Bacillati</taxon>
        <taxon>Actinomycetota</taxon>
        <taxon>Actinomycetes</taxon>
        <taxon>Pseudonocardiales</taxon>
        <taxon>Pseudonocardiaceae</taxon>
        <taxon>Amycolatopsis</taxon>
    </lineage>
</organism>
<dbReference type="Gene3D" id="3.40.50.1010">
    <property type="entry name" value="5'-nuclease"/>
    <property type="match status" value="1"/>
</dbReference>
<dbReference type="EMBL" id="FOEF01000042">
    <property type="protein sequence ID" value="SEP54307.1"/>
    <property type="molecule type" value="Genomic_DNA"/>
</dbReference>
<dbReference type="Proteomes" id="UP000198582">
    <property type="component" value="Unassembled WGS sequence"/>
</dbReference>
<protein>
    <submittedName>
        <fullName evidence="1">NYN domain-containing protein</fullName>
    </submittedName>
</protein>
<proteinExistence type="predicted"/>